<evidence type="ECO:0000313" key="2">
    <source>
        <dbReference type="Proteomes" id="UP000244943"/>
    </source>
</evidence>
<proteinExistence type="predicted"/>
<protein>
    <submittedName>
        <fullName evidence="1">Repeat-containing protein D</fullName>
    </submittedName>
</protein>
<sequence>MFDFESSNAIFALLDYLENEYIEEEVLFNELIKGTYMPSKKAFKKKDSLYTFNQYLDNKDNLGTKSLEAHPWSKKFLSEIFQKSWRGTYSNENLDKFICNLELDKLEKLLQPARIILLPNVANIVCHWHRTINLDVLAKILATLTSNIDILNDLYTLYIPFSTISGKVARIGSDTSDILKNIFEVCKKKIENWSGNTYEEICKRRADVLNFLKKCKTKSYDINSANDDVDNNITNQTTIEQNSFNLYITNTNKLEGYSWSTIFFLSQIFQHSKKLPYSNKDFDAFIDNLELDKLEKLLQPARIIEPSNITCMLSDANYMISLNVLADILKVLILNIDILKTLYDSDIPFSAISGKLSRMGSYAEDCMWRIFTILKKNRESQKNSKDFVSCFKTLEQKLDIVKNDKHKTRVKVINSMLKEYINIQETNNDNDEKIDETVHELTNNLTINNNQSQIIDKHSIDKHREDDIENSSNEINTRSDSQELTSNISNSALTTNEILNRALAIDDNDIKEIELKLNNYTTNQVENQSQLSQIINKHREDDIENSSNEINTSNLDLDTILCLALDMEDTLINKVVTEAANISTVNNQSQPIKGYQENNIENLQIIRQTHTEKVMQSAEKRKSCYDEYKGHSYARKRQCNNLELNSNHSTEVALNEPADSINVDCHTFGTISHLAGESICILSSDTEGFIITGTAGYSASILE</sequence>
<reference evidence="2" key="1">
    <citation type="submission" date="2018-03" db="EMBL/GenBank/DDBJ databases">
        <authorList>
            <person name="Batty M. E."/>
            <person name="Batty M E."/>
        </authorList>
    </citation>
    <scope>NUCLEOTIDE SEQUENCE [LARGE SCALE GENOMIC DNA]</scope>
</reference>
<organism evidence="1 2">
    <name type="scientific">Orientia tsutsugamushi</name>
    <name type="common">Rickettsia tsutsugamushi</name>
    <dbReference type="NCBI Taxonomy" id="784"/>
    <lineage>
        <taxon>Bacteria</taxon>
        <taxon>Pseudomonadati</taxon>
        <taxon>Pseudomonadota</taxon>
        <taxon>Alphaproteobacteria</taxon>
        <taxon>Rickettsiales</taxon>
        <taxon>Rickettsiaceae</taxon>
        <taxon>Rickettsieae</taxon>
        <taxon>Orientia</taxon>
    </lineage>
</organism>
<accession>A0A2U3RA87</accession>
<dbReference type="EMBL" id="LS398552">
    <property type="protein sequence ID" value="SPR10132.1"/>
    <property type="molecule type" value="Genomic_DNA"/>
</dbReference>
<dbReference type="GeneID" id="89459693"/>
<dbReference type="RefSeq" id="WP_231967069.1">
    <property type="nucleotide sequence ID" value="NZ_LS398552.1"/>
</dbReference>
<dbReference type="AlphaFoldDB" id="A0A2U3RA87"/>
<evidence type="ECO:0000313" key="1">
    <source>
        <dbReference type="EMBL" id="SPR10132.1"/>
    </source>
</evidence>
<name>A0A2U3RA87_ORITS</name>
<gene>
    <name evidence="1" type="ORF">UT76HP_01685</name>
</gene>
<dbReference type="Proteomes" id="UP000244943">
    <property type="component" value="Chromosome I"/>
</dbReference>